<keyword evidence="2" id="KW-1185">Reference proteome</keyword>
<evidence type="ECO:0000313" key="3">
    <source>
        <dbReference type="WBParaSite" id="Pan_g19356.t1"/>
    </source>
</evidence>
<protein>
    <submittedName>
        <fullName evidence="3">DUF4187 domain-containing protein</fullName>
    </submittedName>
</protein>
<feature type="region of interest" description="Disordered" evidence="1">
    <location>
        <begin position="1"/>
        <end position="42"/>
    </location>
</feature>
<organism evidence="2 3">
    <name type="scientific">Panagrellus redivivus</name>
    <name type="common">Microworm</name>
    <dbReference type="NCBI Taxonomy" id="6233"/>
    <lineage>
        <taxon>Eukaryota</taxon>
        <taxon>Metazoa</taxon>
        <taxon>Ecdysozoa</taxon>
        <taxon>Nematoda</taxon>
        <taxon>Chromadorea</taxon>
        <taxon>Rhabditida</taxon>
        <taxon>Tylenchina</taxon>
        <taxon>Panagrolaimomorpha</taxon>
        <taxon>Panagrolaimoidea</taxon>
        <taxon>Panagrolaimidae</taxon>
        <taxon>Panagrellus</taxon>
    </lineage>
</organism>
<sequence>MTPPLASSTPPPQPEASAAQKPKKKKRRKRKNKFEDEDYEESRGIVKKLMQRYAKKEKSEEENVTNAMMRDGKIIHPTKYVKQIERGIRGQWSRLCALPETPEGLTQCRYICALCQLPACIGDMNDLFGPYFIETDPSLPTPTFLFPPGVAPDTSRPQKIDIFLHDQCALWSHELFFYGGKFPKLTEKLYEYWSQKCHFCHKKGASIEFDSTKMAHYPCLSDKNYEFNPEFFTISPPMVKDYPMLPI</sequence>
<feature type="compositionally biased region" description="Basic residues" evidence="1">
    <location>
        <begin position="21"/>
        <end position="32"/>
    </location>
</feature>
<dbReference type="InterPro" id="IPR013083">
    <property type="entry name" value="Znf_RING/FYVE/PHD"/>
</dbReference>
<evidence type="ECO:0000256" key="1">
    <source>
        <dbReference type="SAM" id="MobiDB-lite"/>
    </source>
</evidence>
<proteinExistence type="predicted"/>
<reference evidence="2" key="1">
    <citation type="journal article" date="2013" name="Genetics">
        <title>The draft genome and transcriptome of Panagrellus redivivus are shaped by the harsh demands of a free-living lifestyle.</title>
        <authorList>
            <person name="Srinivasan J."/>
            <person name="Dillman A.R."/>
            <person name="Macchietto M.G."/>
            <person name="Heikkinen L."/>
            <person name="Lakso M."/>
            <person name="Fracchia K.M."/>
            <person name="Antoshechkin I."/>
            <person name="Mortazavi A."/>
            <person name="Wong G."/>
            <person name="Sternberg P.W."/>
        </authorList>
    </citation>
    <scope>NUCLEOTIDE SEQUENCE [LARGE SCALE GENOMIC DNA]</scope>
    <source>
        <strain evidence="2">MT8872</strain>
    </source>
</reference>
<reference evidence="3" key="2">
    <citation type="submission" date="2020-10" db="UniProtKB">
        <authorList>
            <consortium name="WormBaseParasite"/>
        </authorList>
    </citation>
    <scope>IDENTIFICATION</scope>
</reference>
<dbReference type="Gene3D" id="3.30.40.10">
    <property type="entry name" value="Zinc/RING finger domain, C3HC4 (zinc finger)"/>
    <property type="match status" value="1"/>
</dbReference>
<dbReference type="WBParaSite" id="Pan_g19356.t1">
    <property type="protein sequence ID" value="Pan_g19356.t1"/>
    <property type="gene ID" value="Pan_g19356"/>
</dbReference>
<feature type="compositionally biased region" description="Pro residues" evidence="1">
    <location>
        <begin position="1"/>
        <end position="14"/>
    </location>
</feature>
<dbReference type="AlphaFoldDB" id="A0A7E4VCQ4"/>
<dbReference type="Proteomes" id="UP000492821">
    <property type="component" value="Unassembled WGS sequence"/>
</dbReference>
<accession>A0A7E4VCQ4</accession>
<name>A0A7E4VCQ4_PANRE</name>
<evidence type="ECO:0000313" key="2">
    <source>
        <dbReference type="Proteomes" id="UP000492821"/>
    </source>
</evidence>